<evidence type="ECO:0000256" key="1">
    <source>
        <dbReference type="ARBA" id="ARBA00008007"/>
    </source>
</evidence>
<dbReference type="AlphaFoldDB" id="A0A1N6JJ29"/>
<dbReference type="InterPro" id="IPR029057">
    <property type="entry name" value="PRTase-like"/>
</dbReference>
<organism evidence="3 4">
    <name type="scientific">Chitinophaga niabensis</name>
    <dbReference type="NCBI Taxonomy" id="536979"/>
    <lineage>
        <taxon>Bacteria</taxon>
        <taxon>Pseudomonadati</taxon>
        <taxon>Bacteroidota</taxon>
        <taxon>Chitinophagia</taxon>
        <taxon>Chitinophagales</taxon>
        <taxon>Chitinophagaceae</taxon>
        <taxon>Chitinophaga</taxon>
    </lineage>
</organism>
<reference evidence="3 4" key="1">
    <citation type="submission" date="2016-11" db="EMBL/GenBank/DDBJ databases">
        <authorList>
            <person name="Jaros S."/>
            <person name="Januszkiewicz K."/>
            <person name="Wedrychowicz H."/>
        </authorList>
    </citation>
    <scope>NUCLEOTIDE SEQUENCE [LARGE SCALE GENOMIC DNA]</scope>
    <source>
        <strain evidence="3 4">DSM 24787</strain>
    </source>
</reference>
<feature type="domain" description="Phosphoribosyltransferase" evidence="2">
    <location>
        <begin position="131"/>
        <end position="222"/>
    </location>
</feature>
<comment type="similarity">
    <text evidence="1">Belongs to the ComF/GntX family.</text>
</comment>
<dbReference type="Gene3D" id="3.40.50.2020">
    <property type="match status" value="1"/>
</dbReference>
<dbReference type="InterPro" id="IPR051910">
    <property type="entry name" value="ComF/GntX_DNA_util-trans"/>
</dbReference>
<keyword evidence="4" id="KW-1185">Reference proteome</keyword>
<dbReference type="Pfam" id="PF00156">
    <property type="entry name" value="Pribosyltran"/>
    <property type="match status" value="1"/>
</dbReference>
<evidence type="ECO:0000259" key="2">
    <source>
        <dbReference type="Pfam" id="PF00156"/>
    </source>
</evidence>
<protein>
    <submittedName>
        <fullName evidence="3">ComF family protein</fullName>
    </submittedName>
</protein>
<proteinExistence type="inferred from homology"/>
<dbReference type="RefSeq" id="WP_074241449.1">
    <property type="nucleotide sequence ID" value="NZ_FSRA01000002.1"/>
</dbReference>
<gene>
    <name evidence="3" type="ORF">SAMN04488055_4073</name>
</gene>
<evidence type="ECO:0000313" key="3">
    <source>
        <dbReference type="EMBL" id="SIO44335.1"/>
    </source>
</evidence>
<evidence type="ECO:0000313" key="4">
    <source>
        <dbReference type="Proteomes" id="UP000185003"/>
    </source>
</evidence>
<dbReference type="OrthoDB" id="9779910at2"/>
<dbReference type="STRING" id="536979.SAMN04488055_4073"/>
<name>A0A1N6JJ29_9BACT</name>
<dbReference type="EMBL" id="FSRA01000002">
    <property type="protein sequence ID" value="SIO44335.1"/>
    <property type="molecule type" value="Genomic_DNA"/>
</dbReference>
<dbReference type="PANTHER" id="PTHR47505:SF1">
    <property type="entry name" value="DNA UTILIZATION PROTEIN YHGH"/>
    <property type="match status" value="1"/>
</dbReference>
<accession>A0A1N6JJ29</accession>
<dbReference type="CDD" id="cd06223">
    <property type="entry name" value="PRTases_typeI"/>
    <property type="match status" value="1"/>
</dbReference>
<sequence>MIRSLLHLLYPHICENCGHDLTGTEEVLCISCMRKMPVTSFQLIANNPIEQVFWGRVPVQHAMAGYYFTRDGCLQQLIHQFKYKGRKDIAVYLGRQLGLQLRQSSWWQNISSVIPVPLNKMKLRHRGYNQAAMLANGIAETLGCNVVEDGLTRKANAITQTHKTRLERWENVAEVFRLNNQEKVKNSHVLLVDDVLTTGATLEACGHALLDAGDVQLSICSLAYASR</sequence>
<dbReference type="SUPFAM" id="SSF53271">
    <property type="entry name" value="PRTase-like"/>
    <property type="match status" value="1"/>
</dbReference>
<dbReference type="Proteomes" id="UP000185003">
    <property type="component" value="Unassembled WGS sequence"/>
</dbReference>
<dbReference type="InterPro" id="IPR000836">
    <property type="entry name" value="PRTase_dom"/>
</dbReference>
<dbReference type="PANTHER" id="PTHR47505">
    <property type="entry name" value="DNA UTILIZATION PROTEIN YHGH"/>
    <property type="match status" value="1"/>
</dbReference>